<dbReference type="HOGENOM" id="CLU_079303_0_1_0"/>
<accession>E8WZB3</accession>
<dbReference type="Proteomes" id="UP000000343">
    <property type="component" value="Chromosome"/>
</dbReference>
<dbReference type="Pfam" id="PF06912">
    <property type="entry name" value="DUF1275"/>
    <property type="match status" value="1"/>
</dbReference>
<sequence>MPTHPASETTEHVPAAALLAITGGILDAVTYIAYGHVFANAMSGNLVFLGLEAAAGNWSQALHHIIPLCFFLIGVVAALRLRDSKLPHARLIALLVEIVTLGILGALPASFPNLILLATVSFVSAFQVTTFRHVGPFNYNSTFVTGNLREVAGGLYEAFRSPDPAIRYHSRSRARHLALICACFLLGAILGALAAVHHPTHSLWAAEPPLLTVLAILLIRPKQNQAPGTPRA</sequence>
<gene>
    <name evidence="2" type="ordered locus">AciX9_0644</name>
</gene>
<dbReference type="KEGG" id="acm:AciX9_0644"/>
<keyword evidence="3" id="KW-1185">Reference proteome</keyword>
<dbReference type="PANTHER" id="PTHR37314">
    <property type="entry name" value="SLR0142 PROTEIN"/>
    <property type="match status" value="1"/>
</dbReference>
<keyword evidence="1" id="KW-1133">Transmembrane helix</keyword>
<feature type="transmembrane region" description="Helical" evidence="1">
    <location>
        <begin position="177"/>
        <end position="196"/>
    </location>
</feature>
<feature type="transmembrane region" description="Helical" evidence="1">
    <location>
        <begin position="114"/>
        <end position="131"/>
    </location>
</feature>
<evidence type="ECO:0000313" key="2">
    <source>
        <dbReference type="EMBL" id="ADW67715.1"/>
    </source>
</evidence>
<protein>
    <recommendedName>
        <fullName evidence="4">Transmembrane protein</fullName>
    </recommendedName>
</protein>
<keyword evidence="1" id="KW-0472">Membrane</keyword>
<proteinExistence type="predicted"/>
<evidence type="ECO:0008006" key="4">
    <source>
        <dbReference type="Google" id="ProtNLM"/>
    </source>
</evidence>
<feature type="transmembrane region" description="Helical" evidence="1">
    <location>
        <begin position="12"/>
        <end position="34"/>
    </location>
</feature>
<organism evidence="3">
    <name type="scientific">Granulicella tundricola (strain ATCC BAA-1859 / DSM 23138 / MP5ACTX9)</name>
    <dbReference type="NCBI Taxonomy" id="1198114"/>
    <lineage>
        <taxon>Bacteria</taxon>
        <taxon>Pseudomonadati</taxon>
        <taxon>Acidobacteriota</taxon>
        <taxon>Terriglobia</taxon>
        <taxon>Terriglobales</taxon>
        <taxon>Acidobacteriaceae</taxon>
        <taxon>Granulicella</taxon>
    </lineage>
</organism>
<name>E8WZB3_GRATM</name>
<reference evidence="3" key="1">
    <citation type="submission" date="2011-01" db="EMBL/GenBank/DDBJ databases">
        <title>Complete sequence of chromosome of Acidobacterium sp. MP5ACTX9.</title>
        <authorList>
            <consortium name="US DOE Joint Genome Institute"/>
            <person name="Lucas S."/>
            <person name="Copeland A."/>
            <person name="Lapidus A."/>
            <person name="Cheng J.-F."/>
            <person name="Goodwin L."/>
            <person name="Pitluck S."/>
            <person name="Teshima H."/>
            <person name="Detter J.C."/>
            <person name="Han C."/>
            <person name="Tapia R."/>
            <person name="Land M."/>
            <person name="Hauser L."/>
            <person name="Kyrpides N."/>
            <person name="Ivanova N."/>
            <person name="Ovchinnikova G."/>
            <person name="Pagani I."/>
            <person name="Rawat S.R."/>
            <person name="Mannisto M."/>
            <person name="Haggblom M.M."/>
            <person name="Woyke T."/>
        </authorList>
    </citation>
    <scope>NUCLEOTIDE SEQUENCE [LARGE SCALE GENOMIC DNA]</scope>
    <source>
        <strain evidence="3">MP5ACTX9</strain>
    </source>
</reference>
<dbReference type="eggNOG" id="COG3619">
    <property type="taxonomic scope" value="Bacteria"/>
</dbReference>
<evidence type="ECO:0000256" key="1">
    <source>
        <dbReference type="SAM" id="Phobius"/>
    </source>
</evidence>
<dbReference type="PaxDb" id="1198114-AciX9_0644"/>
<feature type="transmembrane region" description="Helical" evidence="1">
    <location>
        <begin position="61"/>
        <end position="79"/>
    </location>
</feature>
<evidence type="ECO:0000313" key="3">
    <source>
        <dbReference type="Proteomes" id="UP000000343"/>
    </source>
</evidence>
<dbReference type="InterPro" id="IPR010699">
    <property type="entry name" value="DUF1275"/>
</dbReference>
<dbReference type="RefSeq" id="WP_013579043.1">
    <property type="nucleotide sequence ID" value="NC_015064.1"/>
</dbReference>
<dbReference type="OrthoDB" id="7057004at2"/>
<keyword evidence="1" id="KW-0812">Transmembrane</keyword>
<feature type="transmembrane region" description="Helical" evidence="1">
    <location>
        <begin position="91"/>
        <end position="108"/>
    </location>
</feature>
<dbReference type="EMBL" id="CP002480">
    <property type="protein sequence ID" value="ADW67715.1"/>
    <property type="molecule type" value="Genomic_DNA"/>
</dbReference>
<dbReference type="PANTHER" id="PTHR37314:SF4">
    <property type="entry name" value="UPF0700 TRANSMEMBRANE PROTEIN YOAK"/>
    <property type="match status" value="1"/>
</dbReference>
<dbReference type="AlphaFoldDB" id="E8WZB3"/>